<keyword evidence="3" id="KW-0808">Transferase</keyword>
<evidence type="ECO:0000256" key="1">
    <source>
        <dbReference type="ARBA" id="ARBA00022475"/>
    </source>
</evidence>
<dbReference type="SUPFAM" id="SSF53448">
    <property type="entry name" value="Nucleotide-diphospho-sugar transferases"/>
    <property type="match status" value="1"/>
</dbReference>
<dbReference type="InterPro" id="IPR050256">
    <property type="entry name" value="Glycosyltransferase_2"/>
</dbReference>
<keyword evidence="5" id="KW-0448">Lipopolysaccharide biosynthesis</keyword>
<dbReference type="AlphaFoldDB" id="A0AAE3H862"/>
<comment type="caution">
    <text evidence="10">The sequence shown here is derived from an EMBL/GenBank/DDBJ whole genome shotgun (WGS) entry which is preliminary data.</text>
</comment>
<dbReference type="CDD" id="cd04187">
    <property type="entry name" value="DPM1_like_bac"/>
    <property type="match status" value="1"/>
</dbReference>
<keyword evidence="11" id="KW-1185">Reference proteome</keyword>
<dbReference type="GO" id="GO:0099621">
    <property type="term" value="F:undecaprenyl-phosphate 4-deoxy-4-formamido-L-arabinose transferase activity"/>
    <property type="evidence" value="ECO:0007669"/>
    <property type="project" value="TreeGrafter"/>
</dbReference>
<accession>A0AAE3H862</accession>
<dbReference type="PANTHER" id="PTHR48090:SF3">
    <property type="entry name" value="UNDECAPRENYL-PHOSPHATE 4-DEOXY-4-FORMAMIDO-L-ARABINOSE TRANSFERASE"/>
    <property type="match status" value="1"/>
</dbReference>
<dbReference type="PANTHER" id="PTHR48090">
    <property type="entry name" value="UNDECAPRENYL-PHOSPHATE 4-DEOXY-4-FORMAMIDO-L-ARABINOSE TRANSFERASE-RELATED"/>
    <property type="match status" value="1"/>
</dbReference>
<evidence type="ECO:0000256" key="3">
    <source>
        <dbReference type="ARBA" id="ARBA00022679"/>
    </source>
</evidence>
<evidence type="ECO:0000256" key="7">
    <source>
        <dbReference type="ARBA" id="ARBA00023136"/>
    </source>
</evidence>
<evidence type="ECO:0000313" key="11">
    <source>
        <dbReference type="Proteomes" id="UP001204144"/>
    </source>
</evidence>
<dbReference type="EMBL" id="RJUF01000193">
    <property type="protein sequence ID" value="MCP9765841.1"/>
    <property type="molecule type" value="Genomic_DNA"/>
</dbReference>
<feature type="transmembrane region" description="Helical" evidence="8">
    <location>
        <begin position="258"/>
        <end position="278"/>
    </location>
</feature>
<protein>
    <submittedName>
        <fullName evidence="10">Glycosyltransferase</fullName>
    </submittedName>
</protein>
<evidence type="ECO:0000256" key="5">
    <source>
        <dbReference type="ARBA" id="ARBA00022985"/>
    </source>
</evidence>
<evidence type="ECO:0000256" key="6">
    <source>
        <dbReference type="ARBA" id="ARBA00022989"/>
    </source>
</evidence>
<evidence type="ECO:0000313" key="10">
    <source>
        <dbReference type="EMBL" id="MCP9765841.1"/>
    </source>
</evidence>
<feature type="transmembrane region" description="Helical" evidence="8">
    <location>
        <begin position="229"/>
        <end position="251"/>
    </location>
</feature>
<dbReference type="Pfam" id="PF00535">
    <property type="entry name" value="Glycos_transf_2"/>
    <property type="match status" value="1"/>
</dbReference>
<dbReference type="GO" id="GO:0005886">
    <property type="term" value="C:plasma membrane"/>
    <property type="evidence" value="ECO:0007669"/>
    <property type="project" value="TreeGrafter"/>
</dbReference>
<evidence type="ECO:0000256" key="8">
    <source>
        <dbReference type="SAM" id="Phobius"/>
    </source>
</evidence>
<keyword evidence="1" id="KW-1003">Cell membrane</keyword>
<sequence length="303" mass="34357">MIEFSVVIPVYNGSKSIEKLVESIENELVNNTFQIILVNDGSKDNSAQICRGLSQTNKNVKFINLRKNFGEFNAVICGLSFVEGKYGVIIDDDFQNPPSEILKLYKKAEAENLDVVYSYYDSKKHHWFRNLGSKAINYLTTFLLKKPKDLYLSSFKIIHKDIISEIIKSRSPHPYIDGLIFQVTHNVGKQKVEHKSRNHGESNYSLKKLISLSLSIIFGYSLLPLRLTFFAGFLSIIFALFYMLLYAFSIIPEWGSPIVIFMCGVLLCSVALVGEYIGNTFLILSGKPAYIIESIHQSKTPID</sequence>
<keyword evidence="7 8" id="KW-0472">Membrane</keyword>
<dbReference type="Proteomes" id="UP001204144">
    <property type="component" value="Unassembled WGS sequence"/>
</dbReference>
<keyword evidence="4 8" id="KW-0812">Transmembrane</keyword>
<keyword evidence="2" id="KW-0328">Glycosyltransferase</keyword>
<dbReference type="InterPro" id="IPR001173">
    <property type="entry name" value="Glyco_trans_2-like"/>
</dbReference>
<reference evidence="10 11" key="1">
    <citation type="submission" date="2018-11" db="EMBL/GenBank/DDBJ databases">
        <title>Novel bacteria species description.</title>
        <authorList>
            <person name="Han J.-H."/>
        </authorList>
    </citation>
    <scope>NUCLEOTIDE SEQUENCE [LARGE SCALE GENOMIC DNA]</scope>
    <source>
        <strain evidence="10 11">KCTC23259</strain>
    </source>
</reference>
<evidence type="ECO:0000259" key="9">
    <source>
        <dbReference type="Pfam" id="PF00535"/>
    </source>
</evidence>
<organism evidence="10 11">
    <name type="scientific">Lacihabitans soyangensis</name>
    <dbReference type="NCBI Taxonomy" id="869394"/>
    <lineage>
        <taxon>Bacteria</taxon>
        <taxon>Pseudomonadati</taxon>
        <taxon>Bacteroidota</taxon>
        <taxon>Cytophagia</taxon>
        <taxon>Cytophagales</taxon>
        <taxon>Leadbetterellaceae</taxon>
        <taxon>Lacihabitans</taxon>
    </lineage>
</organism>
<dbReference type="GO" id="GO:0009103">
    <property type="term" value="P:lipopolysaccharide biosynthetic process"/>
    <property type="evidence" value="ECO:0007669"/>
    <property type="project" value="UniProtKB-KW"/>
</dbReference>
<gene>
    <name evidence="10" type="ORF">EGI31_23140</name>
</gene>
<evidence type="ECO:0000256" key="4">
    <source>
        <dbReference type="ARBA" id="ARBA00022692"/>
    </source>
</evidence>
<keyword evidence="6 8" id="KW-1133">Transmembrane helix</keyword>
<name>A0AAE3H862_9BACT</name>
<feature type="domain" description="Glycosyltransferase 2-like" evidence="9">
    <location>
        <begin position="5"/>
        <end position="165"/>
    </location>
</feature>
<dbReference type="InterPro" id="IPR029044">
    <property type="entry name" value="Nucleotide-diphossugar_trans"/>
</dbReference>
<dbReference type="Gene3D" id="3.90.550.10">
    <property type="entry name" value="Spore Coat Polysaccharide Biosynthesis Protein SpsA, Chain A"/>
    <property type="match status" value="1"/>
</dbReference>
<evidence type="ECO:0000256" key="2">
    <source>
        <dbReference type="ARBA" id="ARBA00022676"/>
    </source>
</evidence>
<dbReference type="RefSeq" id="WP_255039542.1">
    <property type="nucleotide sequence ID" value="NZ_RJUF01000193.1"/>
</dbReference>
<proteinExistence type="predicted"/>